<dbReference type="RefSeq" id="WP_184537657.1">
    <property type="nucleotide sequence ID" value="NZ_JACHJW010000001.1"/>
</dbReference>
<proteinExistence type="predicted"/>
<accession>A0A7W7WSX2</accession>
<dbReference type="Proteomes" id="UP000578819">
    <property type="component" value="Unassembled WGS sequence"/>
</dbReference>
<dbReference type="AlphaFoldDB" id="A0A7W7WSX2"/>
<keyword evidence="2" id="KW-1185">Reference proteome</keyword>
<name>A0A7W7WSX2_9ACTN</name>
<protein>
    <submittedName>
        <fullName evidence="1">Uncharacterized protein</fullName>
    </submittedName>
</protein>
<comment type="caution">
    <text evidence="1">The sequence shown here is derived from an EMBL/GenBank/DDBJ whole genome shotgun (WGS) entry which is preliminary data.</text>
</comment>
<evidence type="ECO:0000313" key="2">
    <source>
        <dbReference type="Proteomes" id="UP000578819"/>
    </source>
</evidence>
<sequence>MPDSHVPLPPGTAGTPASTLAAEIAGWINSAPVRELVAAFGGRPPETRPGELLAWLDDFSARHWDFRGGRERPEAREPDLDPGIARLVVEAARLLGMVEATPPPQPVYQHLIVLGGLAHACLRRTGYAAHLIRSGLTVTGVIAALGSLRPLSQAERDNLAAIGVTDCGTEVDALNAGVRRAFGSSRPTPGPPVRVLAAPSSDPTVRRAHTADTQRFWAGQVRLSPGDRVLVVTAPIYVPFQHCDAIRTLGVPYGCAIDTVGVDPTLADAPLPEPTLTPGRYLQEVRSAIRSMRTLHASVSAVEPHA</sequence>
<dbReference type="EMBL" id="JACHJW010000001">
    <property type="protein sequence ID" value="MBB4961848.1"/>
    <property type="molecule type" value="Genomic_DNA"/>
</dbReference>
<gene>
    <name evidence="1" type="ORF">FHR38_005581</name>
</gene>
<reference evidence="1 2" key="1">
    <citation type="submission" date="2020-08" db="EMBL/GenBank/DDBJ databases">
        <title>Sequencing the genomes of 1000 actinobacteria strains.</title>
        <authorList>
            <person name="Klenk H.-P."/>
        </authorList>
    </citation>
    <scope>NUCLEOTIDE SEQUENCE [LARGE SCALE GENOMIC DNA]</scope>
    <source>
        <strain evidence="1 2">DSM 45886</strain>
    </source>
</reference>
<evidence type="ECO:0000313" key="1">
    <source>
        <dbReference type="EMBL" id="MBB4961848.1"/>
    </source>
</evidence>
<organism evidence="1 2">
    <name type="scientific">Micromonospora polyrhachis</name>
    <dbReference type="NCBI Taxonomy" id="1282883"/>
    <lineage>
        <taxon>Bacteria</taxon>
        <taxon>Bacillati</taxon>
        <taxon>Actinomycetota</taxon>
        <taxon>Actinomycetes</taxon>
        <taxon>Micromonosporales</taxon>
        <taxon>Micromonosporaceae</taxon>
        <taxon>Micromonospora</taxon>
    </lineage>
</organism>